<sequence length="321" mass="35449">MVGTVSNRAIVGKADTTINTAALASGGILSPEQAQQFLQMTFDATPLSPLVRHEIRRAKTGELDKIGIGRRLLRKKTEGTDDGYRASVNTGKVEYSTTAVRLPWEITEETLRQNIEGENFENIVTGLMTKQVGCDSEDLCLNGDTSVTAETATAKGVDAGDVDFININDGWLKQVKDGGHNVDAAAAEMSLDLFYKTLRSVPNKYNNGNLRWLMSPHRSQEWQKFILEKAVNNGGIITDSRIENPIAIPKIEVPSMPDDVILLTDPKNLIEVNTYDMIIRKTVEGKEAIMEDKRFYVIHFDIDPVIEELDATAILTGLKAI</sequence>
<evidence type="ECO:0000313" key="2">
    <source>
        <dbReference type="Proteomes" id="UP000481852"/>
    </source>
</evidence>
<evidence type="ECO:0008006" key="3">
    <source>
        <dbReference type="Google" id="ProtNLM"/>
    </source>
</evidence>
<accession>A0A6L5X2I9</accession>
<gene>
    <name evidence="1" type="ORF">FYJ35_01015</name>
</gene>
<comment type="caution">
    <text evidence="1">The sequence shown here is derived from an EMBL/GenBank/DDBJ whole genome shotgun (WGS) entry which is preliminary data.</text>
</comment>
<organism evidence="1 2">
    <name type="scientific">Porcincola intestinalis</name>
    <dbReference type="NCBI Taxonomy" id="2606632"/>
    <lineage>
        <taxon>Bacteria</taxon>
        <taxon>Bacillati</taxon>
        <taxon>Bacillota</taxon>
        <taxon>Clostridia</taxon>
        <taxon>Lachnospirales</taxon>
        <taxon>Lachnospiraceae</taxon>
        <taxon>Porcincola</taxon>
    </lineage>
</organism>
<reference evidence="1 2" key="1">
    <citation type="submission" date="2019-08" db="EMBL/GenBank/DDBJ databases">
        <title>In-depth cultivation of the pig gut microbiome towards novel bacterial diversity and tailored functional studies.</title>
        <authorList>
            <person name="Wylensek D."/>
            <person name="Hitch T.C.A."/>
            <person name="Clavel T."/>
        </authorList>
    </citation>
    <scope>NUCLEOTIDE SEQUENCE [LARGE SCALE GENOMIC DNA]</scope>
    <source>
        <strain evidence="1 2">Oil+RF-744-WCA-WT-11</strain>
    </source>
</reference>
<keyword evidence="2" id="KW-1185">Reference proteome</keyword>
<dbReference type="EMBL" id="VULZ01000001">
    <property type="protein sequence ID" value="MSS13643.1"/>
    <property type="molecule type" value="Genomic_DNA"/>
</dbReference>
<proteinExistence type="predicted"/>
<dbReference type="AlphaFoldDB" id="A0A6L5X2I9"/>
<evidence type="ECO:0000313" key="1">
    <source>
        <dbReference type="EMBL" id="MSS13643.1"/>
    </source>
</evidence>
<dbReference type="Proteomes" id="UP000481852">
    <property type="component" value="Unassembled WGS sequence"/>
</dbReference>
<protein>
    <recommendedName>
        <fullName evidence="3">Major capsid protein</fullName>
    </recommendedName>
</protein>
<name>A0A6L5X2I9_9FIRM</name>